<dbReference type="RefSeq" id="WP_206709111.1">
    <property type="nucleotide sequence ID" value="NZ_CP059066.1"/>
</dbReference>
<feature type="domain" description="Urocanase N-terminal" evidence="11">
    <location>
        <begin position="5"/>
        <end position="129"/>
    </location>
</feature>
<evidence type="ECO:0000256" key="7">
    <source>
        <dbReference type="ARBA" id="ARBA00031640"/>
    </source>
</evidence>
<sequence length="547" mass="59990">MEIFKSPVGNKISCKGWQQEGLLRLLLNCLNPDIAKNPKELEAYGGTGKVARDINSLKAIIKALKTLENDETLLIQSGKPVGIFRTFEFAPRVIMAGALVVPRWASWDYFRELVRKGLTAYGQSTAGSWAYIGTQGILQGTWETFSQVAKRHFGGSLRGRLVLTSGLGEMGSAQPIAITANGGAAIVVDVDRAVVKKRLISSMIDIMASSLEEACDMAKEYVKKSEPVSIGVIANAADAYETLVSYHITPDVVTDQTPAHDLKSYIPSGLSPDEARELRENNPLKYEKLAQDSVRRHVRAMIEFKKRGSVVFDYGNNLREQGYRVGVKDAFCFPGFASGYIRSLFCEGRGPFRWVALSGDPEDIYRTDEIILSIFKGDRRLKEWIDFVERRFAFHGLPARVCWLNYKERSVFGNIINEMVKLGELKAPVAITRDHMDAAAVASPFRETEAMQDGSDAVADWPVLNALLNCASGASLVGLYHGGGVGIGYSIHSGVTVIADGSEEARKRLDLVLKADPALGVIRYADAGYDIAKDIIKSPVFPAKAVE</sequence>
<comment type="similarity">
    <text evidence="2 9">Belongs to the urocanase family.</text>
</comment>
<dbReference type="KEGG" id="kme:H0A61_01265"/>
<feature type="binding site" evidence="9">
    <location>
        <position position="123"/>
    </location>
    <ligand>
        <name>NAD(+)</name>
        <dbReference type="ChEBI" id="CHEBI:57540"/>
    </ligand>
</feature>
<dbReference type="InterPro" id="IPR023637">
    <property type="entry name" value="Urocanase-like"/>
</dbReference>
<feature type="domain" description="Urocanase Rossmann-like" evidence="10">
    <location>
        <begin position="133"/>
        <end position="338"/>
    </location>
</feature>
<evidence type="ECO:0000256" key="1">
    <source>
        <dbReference type="ARBA" id="ARBA00004794"/>
    </source>
</evidence>
<dbReference type="GO" id="GO:0005737">
    <property type="term" value="C:cytoplasm"/>
    <property type="evidence" value="ECO:0007669"/>
    <property type="project" value="UniProtKB-SubCell"/>
</dbReference>
<feature type="binding site" evidence="9">
    <location>
        <position position="314"/>
    </location>
    <ligand>
        <name>NAD(+)</name>
        <dbReference type="ChEBI" id="CHEBI:57540"/>
    </ligand>
</feature>
<dbReference type="InterPro" id="IPR036190">
    <property type="entry name" value="Urocanase_sf"/>
</dbReference>
<dbReference type="GO" id="GO:0019557">
    <property type="term" value="P:L-histidine catabolic process to glutamate and formate"/>
    <property type="evidence" value="ECO:0007669"/>
    <property type="project" value="UniProtKB-UniPathway"/>
</dbReference>
<keyword evidence="4 9" id="KW-0369">Histidine metabolism</keyword>
<evidence type="ECO:0000259" key="11">
    <source>
        <dbReference type="Pfam" id="PF17391"/>
    </source>
</evidence>
<feature type="binding site" evidence="9">
    <location>
        <position position="484"/>
    </location>
    <ligand>
        <name>NAD(+)</name>
        <dbReference type="ChEBI" id="CHEBI:57540"/>
    </ligand>
</feature>
<dbReference type="InterPro" id="IPR035085">
    <property type="entry name" value="Urocanase_Rossmann-like"/>
</dbReference>
<comment type="catalytic activity">
    <reaction evidence="8 9">
        <text>4-imidazolone-5-propanoate = trans-urocanate + H2O</text>
        <dbReference type="Rhea" id="RHEA:13101"/>
        <dbReference type="ChEBI" id="CHEBI:15377"/>
        <dbReference type="ChEBI" id="CHEBI:17771"/>
        <dbReference type="ChEBI" id="CHEBI:77893"/>
        <dbReference type="EC" id="4.2.1.49"/>
    </reaction>
</comment>
<dbReference type="InterPro" id="IPR055351">
    <property type="entry name" value="Urocanase"/>
</dbReference>
<dbReference type="PANTHER" id="PTHR12216">
    <property type="entry name" value="UROCANATE HYDRATASE"/>
    <property type="match status" value="1"/>
</dbReference>
<evidence type="ECO:0000256" key="4">
    <source>
        <dbReference type="ARBA" id="ARBA00022808"/>
    </source>
</evidence>
<comment type="pathway">
    <text evidence="1 9">Amino-acid degradation; L-histidine degradation into L-glutamate; N-formimidoyl-L-glutamate from L-histidine: step 2/3.</text>
</comment>
<dbReference type="NCBIfam" id="NF003820">
    <property type="entry name" value="PRK05414.1"/>
    <property type="match status" value="1"/>
</dbReference>
<feature type="binding site" evidence="9">
    <location>
        <begin position="235"/>
        <end position="236"/>
    </location>
    <ligand>
        <name>NAD(+)</name>
        <dbReference type="ChEBI" id="CHEBI:57540"/>
    </ligand>
</feature>
<evidence type="ECO:0000313" key="14">
    <source>
        <dbReference type="Proteomes" id="UP000662904"/>
    </source>
</evidence>
<dbReference type="GO" id="GO:0016153">
    <property type="term" value="F:urocanate hydratase activity"/>
    <property type="evidence" value="ECO:0007669"/>
    <property type="project" value="UniProtKB-UniRule"/>
</dbReference>
<dbReference type="Pfam" id="PF17391">
    <property type="entry name" value="Urocanase_N"/>
    <property type="match status" value="1"/>
</dbReference>
<evidence type="ECO:0000256" key="2">
    <source>
        <dbReference type="ARBA" id="ARBA00007578"/>
    </source>
</evidence>
<reference evidence="13" key="1">
    <citation type="submission" date="2020-07" db="EMBL/GenBank/DDBJ databases">
        <title>Koleobacter methoxysyntrophicus gen. nov., sp. nov., a novel anaerobic bacterium isolated from deep subsurface oil field and proposal of Koleobacterales ord. nov. in the phylum Firmicutes.</title>
        <authorList>
            <person name="Sakamoto S."/>
            <person name="Tamaki H."/>
        </authorList>
    </citation>
    <scope>NUCLEOTIDE SEQUENCE</scope>
    <source>
        <strain evidence="13">NRmbB1</strain>
    </source>
</reference>
<evidence type="ECO:0000256" key="9">
    <source>
        <dbReference type="HAMAP-Rule" id="MF_00577"/>
    </source>
</evidence>
<evidence type="ECO:0000259" key="10">
    <source>
        <dbReference type="Pfam" id="PF01175"/>
    </source>
</evidence>
<dbReference type="Pfam" id="PF17392">
    <property type="entry name" value="Urocanase_C"/>
    <property type="match status" value="1"/>
</dbReference>
<comment type="caution">
    <text evidence="9">Lacks conserved residue(s) required for the propagation of feature annotation.</text>
</comment>
<gene>
    <name evidence="13" type="primary">hutU_2</name>
    <name evidence="9" type="synonym">hutU</name>
    <name evidence="13" type="ORF">H0A61_01265</name>
</gene>
<evidence type="ECO:0000259" key="12">
    <source>
        <dbReference type="Pfam" id="PF17392"/>
    </source>
</evidence>
<name>A0A8A0RLY8_9FIRM</name>
<dbReference type="EC" id="4.2.1.49" evidence="3 9"/>
<dbReference type="Proteomes" id="UP000662904">
    <property type="component" value="Chromosome"/>
</dbReference>
<comment type="cofactor">
    <cofactor evidence="9">
        <name>NAD(+)</name>
        <dbReference type="ChEBI" id="CHEBI:57540"/>
    </cofactor>
    <text evidence="9">Binds 1 NAD(+) per subunit.</text>
</comment>
<accession>A0A8A0RLY8</accession>
<dbReference type="EMBL" id="CP059066">
    <property type="protein sequence ID" value="QSQ08912.1"/>
    <property type="molecule type" value="Genomic_DNA"/>
</dbReference>
<comment type="subcellular location">
    <subcellularLocation>
        <location evidence="9">Cytoplasm</location>
    </subcellularLocation>
</comment>
<dbReference type="NCBIfam" id="TIGR01228">
    <property type="entry name" value="hutU"/>
    <property type="match status" value="1"/>
</dbReference>
<dbReference type="PIRSF" id="PIRSF001423">
    <property type="entry name" value="Urocanate_hydrat"/>
    <property type="match status" value="1"/>
</dbReference>
<keyword evidence="5 9" id="KW-0520">NAD</keyword>
<dbReference type="Pfam" id="PF01175">
    <property type="entry name" value="Urocanase"/>
    <property type="match status" value="1"/>
</dbReference>
<proteinExistence type="inferred from homology"/>
<comment type="function">
    <text evidence="9">Catalyzes the conversion of urocanate to 4-imidazolone-5-propionate.</text>
</comment>
<keyword evidence="14" id="KW-1185">Reference proteome</keyword>
<evidence type="ECO:0000256" key="3">
    <source>
        <dbReference type="ARBA" id="ARBA00011992"/>
    </source>
</evidence>
<dbReference type="InterPro" id="IPR038364">
    <property type="entry name" value="Urocanase_central_sf"/>
</dbReference>
<dbReference type="HAMAP" id="MF_00577">
    <property type="entry name" value="HutU"/>
    <property type="match status" value="1"/>
</dbReference>
<dbReference type="Gene3D" id="3.40.50.10730">
    <property type="entry name" value="Urocanase like domains"/>
    <property type="match status" value="1"/>
</dbReference>
<feature type="binding site" evidence="9">
    <location>
        <begin position="45"/>
        <end position="46"/>
    </location>
    <ligand>
        <name>NAD(+)</name>
        <dbReference type="ChEBI" id="CHEBI:57540"/>
    </ligand>
</feature>
<organism evidence="13 14">
    <name type="scientific">Koleobacter methoxysyntrophicus</name>
    <dbReference type="NCBI Taxonomy" id="2751313"/>
    <lineage>
        <taxon>Bacteria</taxon>
        <taxon>Bacillati</taxon>
        <taxon>Bacillota</taxon>
        <taxon>Clostridia</taxon>
        <taxon>Koleobacterales</taxon>
        <taxon>Koleobacteraceae</taxon>
        <taxon>Koleobacter</taxon>
    </lineage>
</organism>
<dbReference type="PANTHER" id="PTHR12216:SF4">
    <property type="entry name" value="UROCANATE HYDRATASE"/>
    <property type="match status" value="1"/>
</dbReference>
<keyword evidence="6 9" id="KW-0456">Lyase</keyword>
<evidence type="ECO:0000256" key="5">
    <source>
        <dbReference type="ARBA" id="ARBA00023027"/>
    </source>
</evidence>
<dbReference type="Gene3D" id="3.40.1770.10">
    <property type="entry name" value="Urocanase superfamily"/>
    <property type="match status" value="1"/>
</dbReference>
<dbReference type="GO" id="GO:0019556">
    <property type="term" value="P:L-histidine catabolic process to glutamate and formamide"/>
    <property type="evidence" value="ECO:0007669"/>
    <property type="project" value="UniProtKB-UniPathway"/>
</dbReference>
<dbReference type="InterPro" id="IPR035400">
    <property type="entry name" value="Urocanase_N"/>
</dbReference>
<protein>
    <recommendedName>
        <fullName evidence="3 9">Urocanate hydratase</fullName>
        <shortName evidence="9">Urocanase</shortName>
        <ecNumber evidence="3 9">4.2.1.49</ecNumber>
    </recommendedName>
    <alternativeName>
        <fullName evidence="7 9">Imidazolonepropionate hydrolase</fullName>
    </alternativeName>
</protein>
<feature type="domain" description="Urocanase C-terminal" evidence="12">
    <location>
        <begin position="344"/>
        <end position="537"/>
    </location>
</feature>
<dbReference type="AlphaFoldDB" id="A0A8A0RLY8"/>
<feature type="binding site" evidence="9">
    <location>
        <begin position="265"/>
        <end position="266"/>
    </location>
    <ligand>
        <name>NAD(+)</name>
        <dbReference type="ChEBI" id="CHEBI:57540"/>
    </ligand>
</feature>
<feature type="binding site" evidence="9">
    <location>
        <position position="189"/>
    </location>
    <ligand>
        <name>NAD(+)</name>
        <dbReference type="ChEBI" id="CHEBI:57540"/>
    </ligand>
</feature>
<feature type="active site" evidence="9">
    <location>
        <position position="402"/>
    </location>
</feature>
<evidence type="ECO:0000256" key="8">
    <source>
        <dbReference type="ARBA" id="ARBA00047623"/>
    </source>
</evidence>
<evidence type="ECO:0000256" key="6">
    <source>
        <dbReference type="ARBA" id="ARBA00023239"/>
    </source>
</evidence>
<keyword evidence="9" id="KW-0963">Cytoplasm</keyword>
<evidence type="ECO:0000313" key="13">
    <source>
        <dbReference type="EMBL" id="QSQ08912.1"/>
    </source>
</evidence>
<dbReference type="InterPro" id="IPR035401">
    <property type="entry name" value="Urocanase_C"/>
</dbReference>
<dbReference type="SUPFAM" id="SSF111326">
    <property type="entry name" value="Urocanase"/>
    <property type="match status" value="1"/>
</dbReference>
<dbReference type="UniPathway" id="UPA00379">
    <property type="reaction ID" value="UER00550"/>
</dbReference>